<dbReference type="RefSeq" id="WP_141996139.1">
    <property type="nucleotide sequence ID" value="NZ_VFML01000001.1"/>
</dbReference>
<evidence type="ECO:0000313" key="1">
    <source>
        <dbReference type="EMBL" id="TQJ01310.1"/>
    </source>
</evidence>
<gene>
    <name evidence="1" type="ORF">FB471_0984</name>
</gene>
<keyword evidence="2" id="KW-1185">Reference proteome</keyword>
<comment type="caution">
    <text evidence="1">The sequence shown here is derived from an EMBL/GenBank/DDBJ whole genome shotgun (WGS) entry which is preliminary data.</text>
</comment>
<proteinExistence type="predicted"/>
<sequence length="105" mass="11458">MSSRWYWSSPYWLALFALPLAATIGSETYSGQVERAARQQQSRRRAVAVLLADAPPPGIQVDGAQVRRDTEVLARWQLSDGAEREGMVTVARAGERRDAGADLGG</sequence>
<evidence type="ECO:0000313" key="2">
    <source>
        <dbReference type="Proteomes" id="UP000320876"/>
    </source>
</evidence>
<dbReference type="AlphaFoldDB" id="A0A542DE19"/>
<accession>A0A542DE19</accession>
<protein>
    <submittedName>
        <fullName evidence="1">Uncharacterized protein</fullName>
    </submittedName>
</protein>
<reference evidence="1 2" key="1">
    <citation type="submission" date="2019-06" db="EMBL/GenBank/DDBJ databases">
        <title>Sequencing the genomes of 1000 actinobacteria strains.</title>
        <authorList>
            <person name="Klenk H.-P."/>
        </authorList>
    </citation>
    <scope>NUCLEOTIDE SEQUENCE [LARGE SCALE GENOMIC DNA]</scope>
    <source>
        <strain evidence="1 2">DSM 45679</strain>
    </source>
</reference>
<name>A0A542DE19_AMYCI</name>
<dbReference type="Proteomes" id="UP000320876">
    <property type="component" value="Unassembled WGS sequence"/>
</dbReference>
<organism evidence="1 2">
    <name type="scientific">Amycolatopsis cihanbeyliensis</name>
    <dbReference type="NCBI Taxonomy" id="1128664"/>
    <lineage>
        <taxon>Bacteria</taxon>
        <taxon>Bacillati</taxon>
        <taxon>Actinomycetota</taxon>
        <taxon>Actinomycetes</taxon>
        <taxon>Pseudonocardiales</taxon>
        <taxon>Pseudonocardiaceae</taxon>
        <taxon>Amycolatopsis</taxon>
    </lineage>
</organism>
<dbReference type="EMBL" id="VFML01000001">
    <property type="protein sequence ID" value="TQJ01310.1"/>
    <property type="molecule type" value="Genomic_DNA"/>
</dbReference>